<dbReference type="AlphaFoldDB" id="A0A2P5E1L6"/>
<evidence type="ECO:0000313" key="1">
    <source>
        <dbReference type="EMBL" id="PON79439.1"/>
    </source>
</evidence>
<evidence type="ECO:0000313" key="2">
    <source>
        <dbReference type="Proteomes" id="UP000237105"/>
    </source>
</evidence>
<dbReference type="EMBL" id="JXTB01000004">
    <property type="protein sequence ID" value="PON79439.1"/>
    <property type="molecule type" value="Genomic_DNA"/>
</dbReference>
<gene>
    <name evidence="1" type="ORF">PanWU01x14_011740</name>
</gene>
<name>A0A2P5E1L6_PARAD</name>
<reference evidence="2" key="1">
    <citation type="submission" date="2016-06" db="EMBL/GenBank/DDBJ databases">
        <title>Parallel loss of symbiosis genes in relatives of nitrogen-fixing non-legume Parasponia.</title>
        <authorList>
            <person name="Van Velzen R."/>
            <person name="Holmer R."/>
            <person name="Bu F."/>
            <person name="Rutten L."/>
            <person name="Van Zeijl A."/>
            <person name="Liu W."/>
            <person name="Santuari L."/>
            <person name="Cao Q."/>
            <person name="Sharma T."/>
            <person name="Shen D."/>
            <person name="Roswanjaya Y."/>
            <person name="Wardhani T."/>
            <person name="Kalhor M.S."/>
            <person name="Jansen J."/>
            <person name="Van den Hoogen J."/>
            <person name="Gungor B."/>
            <person name="Hartog M."/>
            <person name="Hontelez J."/>
            <person name="Verver J."/>
            <person name="Yang W.-C."/>
            <person name="Schijlen E."/>
            <person name="Repin R."/>
            <person name="Schilthuizen M."/>
            <person name="Schranz E."/>
            <person name="Heidstra R."/>
            <person name="Miyata K."/>
            <person name="Fedorova E."/>
            <person name="Kohlen W."/>
            <person name="Bisseling T."/>
            <person name="Smit S."/>
            <person name="Geurts R."/>
        </authorList>
    </citation>
    <scope>NUCLEOTIDE SEQUENCE [LARGE SCALE GENOMIC DNA]</scope>
    <source>
        <strain evidence="2">cv. WU1-14</strain>
    </source>
</reference>
<organism evidence="1 2">
    <name type="scientific">Parasponia andersonii</name>
    <name type="common">Sponia andersonii</name>
    <dbReference type="NCBI Taxonomy" id="3476"/>
    <lineage>
        <taxon>Eukaryota</taxon>
        <taxon>Viridiplantae</taxon>
        <taxon>Streptophyta</taxon>
        <taxon>Embryophyta</taxon>
        <taxon>Tracheophyta</taxon>
        <taxon>Spermatophyta</taxon>
        <taxon>Magnoliopsida</taxon>
        <taxon>eudicotyledons</taxon>
        <taxon>Gunneridae</taxon>
        <taxon>Pentapetalae</taxon>
        <taxon>rosids</taxon>
        <taxon>fabids</taxon>
        <taxon>Rosales</taxon>
        <taxon>Cannabaceae</taxon>
        <taxon>Parasponia</taxon>
    </lineage>
</organism>
<dbReference type="Proteomes" id="UP000237105">
    <property type="component" value="Unassembled WGS sequence"/>
</dbReference>
<protein>
    <submittedName>
        <fullName evidence="1">Uncharacterized protein</fullName>
    </submittedName>
</protein>
<comment type="caution">
    <text evidence="1">The sequence shown here is derived from an EMBL/GenBank/DDBJ whole genome shotgun (WGS) entry which is preliminary data.</text>
</comment>
<sequence length="100" mass="10520">MPNFIHIHILNSIQVKKSKAVMIFPASREGSGCLEGRPGFSIGSQPLVACDASLCGGKDPVAWQVDPVSPLEDDGSVIFHLVVRPSSAAATGSRLCSLFV</sequence>
<keyword evidence="2" id="KW-1185">Reference proteome</keyword>
<proteinExistence type="predicted"/>
<accession>A0A2P5E1L6</accession>